<feature type="compositionally biased region" description="Polar residues" evidence="1">
    <location>
        <begin position="212"/>
        <end position="226"/>
    </location>
</feature>
<name>A0A3N4YS89_9MICO</name>
<gene>
    <name evidence="2" type="ORF">EDD34_2904</name>
</gene>
<evidence type="ECO:0000256" key="1">
    <source>
        <dbReference type="SAM" id="MobiDB-lite"/>
    </source>
</evidence>
<evidence type="ECO:0000313" key="2">
    <source>
        <dbReference type="EMBL" id="RPF22254.1"/>
    </source>
</evidence>
<protein>
    <submittedName>
        <fullName evidence="2">Uncharacterized protein</fullName>
    </submittedName>
</protein>
<feature type="compositionally biased region" description="Pro residues" evidence="1">
    <location>
        <begin position="1"/>
        <end position="15"/>
    </location>
</feature>
<comment type="caution">
    <text evidence="2">The sequence shown here is derived from an EMBL/GenBank/DDBJ whole genome shotgun (WGS) entry which is preliminary data.</text>
</comment>
<proteinExistence type="predicted"/>
<accession>A0A3N4YS89</accession>
<feature type="compositionally biased region" description="Polar residues" evidence="1">
    <location>
        <begin position="194"/>
        <end position="204"/>
    </location>
</feature>
<dbReference type="AlphaFoldDB" id="A0A3N4YS89"/>
<feature type="compositionally biased region" description="Low complexity" evidence="1">
    <location>
        <begin position="179"/>
        <end position="190"/>
    </location>
</feature>
<reference evidence="2 3" key="1">
    <citation type="submission" date="2018-11" db="EMBL/GenBank/DDBJ databases">
        <title>Sequencing the genomes of 1000 actinobacteria strains.</title>
        <authorList>
            <person name="Klenk H.-P."/>
        </authorList>
    </citation>
    <scope>NUCLEOTIDE SEQUENCE [LARGE SCALE GENOMIC DNA]</scope>
    <source>
        <strain evidence="2 3">DSM 15700</strain>
    </source>
</reference>
<sequence length="237" mass="25046">MPGFLPVPDPIPPWRAAPRPIERPVLPAEPPRHRYLSGGQPASASSPHTRPQHEPAHRHPATHHPDRGPLPPSQNRDRAPMHAVLRADLTNRHPPPHNPRPARPAPTAATVFETAPDSSPPDPANRTDPASADPSSHSPEAHGEQALPTPAGCLRIAQQGPPEVGYSSSRAPDYHDQWRAPAAGRTATGRLNSRRFSPSPTSTMAGAPYPSPSSATGGVHLTTTSYGADGGSCRSPP</sequence>
<keyword evidence="3" id="KW-1185">Reference proteome</keyword>
<organism evidence="2 3">
    <name type="scientific">Myceligenerans xiligouense</name>
    <dbReference type="NCBI Taxonomy" id="253184"/>
    <lineage>
        <taxon>Bacteria</taxon>
        <taxon>Bacillati</taxon>
        <taxon>Actinomycetota</taxon>
        <taxon>Actinomycetes</taxon>
        <taxon>Micrococcales</taxon>
        <taxon>Promicromonosporaceae</taxon>
        <taxon>Myceligenerans</taxon>
    </lineage>
</organism>
<feature type="compositionally biased region" description="Low complexity" evidence="1">
    <location>
        <begin position="128"/>
        <end position="138"/>
    </location>
</feature>
<feature type="compositionally biased region" description="Basic and acidic residues" evidence="1">
    <location>
        <begin position="51"/>
        <end position="67"/>
    </location>
</feature>
<dbReference type="Proteomes" id="UP000280501">
    <property type="component" value="Unassembled WGS sequence"/>
</dbReference>
<evidence type="ECO:0000313" key="3">
    <source>
        <dbReference type="Proteomes" id="UP000280501"/>
    </source>
</evidence>
<dbReference type="EMBL" id="RKQZ01000001">
    <property type="protein sequence ID" value="RPF22254.1"/>
    <property type="molecule type" value="Genomic_DNA"/>
</dbReference>
<feature type="compositionally biased region" description="Polar residues" evidence="1">
    <location>
        <begin position="40"/>
        <end position="49"/>
    </location>
</feature>
<feature type="region of interest" description="Disordered" evidence="1">
    <location>
        <begin position="1"/>
        <end position="237"/>
    </location>
</feature>